<protein>
    <submittedName>
        <fullName evidence="9">NAD(P)-dependent alcohol dehydrogenase</fullName>
    </submittedName>
</protein>
<name>A0A2S3ZV55_ARTGL</name>
<feature type="domain" description="Alcohol dehydrogenase-like N-terminal" evidence="8">
    <location>
        <begin position="11"/>
        <end position="124"/>
    </location>
</feature>
<dbReference type="SUPFAM" id="SSF51735">
    <property type="entry name" value="NAD(P)-binding Rossmann-fold domains"/>
    <property type="match status" value="1"/>
</dbReference>
<dbReference type="Pfam" id="PF00107">
    <property type="entry name" value="ADH_zinc_N"/>
    <property type="match status" value="1"/>
</dbReference>
<dbReference type="InterPro" id="IPR045306">
    <property type="entry name" value="SDH-like"/>
</dbReference>
<accession>A0A2S3ZV55</accession>
<evidence type="ECO:0000256" key="1">
    <source>
        <dbReference type="ARBA" id="ARBA00001947"/>
    </source>
</evidence>
<evidence type="ECO:0000256" key="2">
    <source>
        <dbReference type="ARBA" id="ARBA00008072"/>
    </source>
</evidence>
<organism evidence="9 10">
    <name type="scientific">Arthrobacter glacialis</name>
    <dbReference type="NCBI Taxonomy" id="1664"/>
    <lineage>
        <taxon>Bacteria</taxon>
        <taxon>Bacillati</taxon>
        <taxon>Actinomycetota</taxon>
        <taxon>Actinomycetes</taxon>
        <taxon>Micrococcales</taxon>
        <taxon>Micrococcaceae</taxon>
        <taxon>Arthrobacter</taxon>
    </lineage>
</organism>
<dbReference type="PANTHER" id="PTHR43161:SF9">
    <property type="entry name" value="SORBITOL DEHYDROGENASE"/>
    <property type="match status" value="1"/>
</dbReference>
<evidence type="ECO:0000256" key="4">
    <source>
        <dbReference type="ARBA" id="ARBA00022833"/>
    </source>
</evidence>
<comment type="similarity">
    <text evidence="2 6">Belongs to the zinc-containing alcohol dehydrogenase family.</text>
</comment>
<keyword evidence="5" id="KW-0560">Oxidoreductase</keyword>
<dbReference type="SUPFAM" id="SSF50129">
    <property type="entry name" value="GroES-like"/>
    <property type="match status" value="1"/>
</dbReference>
<dbReference type="InterPro" id="IPR036291">
    <property type="entry name" value="NAD(P)-bd_dom_sf"/>
</dbReference>
<feature type="domain" description="Alcohol dehydrogenase-like C-terminal" evidence="7">
    <location>
        <begin position="162"/>
        <end position="284"/>
    </location>
</feature>
<dbReference type="GO" id="GO:0016616">
    <property type="term" value="F:oxidoreductase activity, acting on the CH-OH group of donors, NAD or NADP as acceptor"/>
    <property type="evidence" value="ECO:0007669"/>
    <property type="project" value="InterPro"/>
</dbReference>
<evidence type="ECO:0000259" key="7">
    <source>
        <dbReference type="Pfam" id="PF00107"/>
    </source>
</evidence>
<evidence type="ECO:0000256" key="3">
    <source>
        <dbReference type="ARBA" id="ARBA00022723"/>
    </source>
</evidence>
<evidence type="ECO:0000313" key="10">
    <source>
        <dbReference type="Proteomes" id="UP000237061"/>
    </source>
</evidence>
<dbReference type="Gene3D" id="3.40.50.720">
    <property type="entry name" value="NAD(P)-binding Rossmann-like Domain"/>
    <property type="match status" value="1"/>
</dbReference>
<dbReference type="CDD" id="cd05285">
    <property type="entry name" value="sorbitol_DH"/>
    <property type="match status" value="1"/>
</dbReference>
<dbReference type="GO" id="GO:0008270">
    <property type="term" value="F:zinc ion binding"/>
    <property type="evidence" value="ECO:0007669"/>
    <property type="project" value="InterPro"/>
</dbReference>
<gene>
    <name evidence="9" type="ORF">CVS27_11320</name>
</gene>
<dbReference type="AlphaFoldDB" id="A0A2S3ZV55"/>
<evidence type="ECO:0000256" key="5">
    <source>
        <dbReference type="ARBA" id="ARBA00023002"/>
    </source>
</evidence>
<dbReference type="InterPro" id="IPR013154">
    <property type="entry name" value="ADH-like_N"/>
</dbReference>
<dbReference type="InterPro" id="IPR013149">
    <property type="entry name" value="ADH-like_C"/>
</dbReference>
<dbReference type="InterPro" id="IPR011032">
    <property type="entry name" value="GroES-like_sf"/>
</dbReference>
<dbReference type="Gene3D" id="3.90.180.10">
    <property type="entry name" value="Medium-chain alcohol dehydrogenases, catalytic domain"/>
    <property type="match status" value="1"/>
</dbReference>
<dbReference type="PANTHER" id="PTHR43161">
    <property type="entry name" value="SORBITOL DEHYDROGENASE"/>
    <property type="match status" value="1"/>
</dbReference>
<keyword evidence="3 6" id="KW-0479">Metal-binding</keyword>
<dbReference type="Proteomes" id="UP000237061">
    <property type="component" value="Unassembled WGS sequence"/>
</dbReference>
<keyword evidence="10" id="KW-1185">Reference proteome</keyword>
<dbReference type="InterPro" id="IPR002328">
    <property type="entry name" value="ADH_Zn_CS"/>
</dbReference>
<comment type="caution">
    <text evidence="9">The sequence shown here is derived from an EMBL/GenBank/DDBJ whole genome shotgun (WGS) entry which is preliminary data.</text>
</comment>
<dbReference type="EMBL" id="PPXC01000008">
    <property type="protein sequence ID" value="POH73118.1"/>
    <property type="molecule type" value="Genomic_DNA"/>
</dbReference>
<dbReference type="Pfam" id="PF08240">
    <property type="entry name" value="ADH_N"/>
    <property type="match status" value="1"/>
</dbReference>
<proteinExistence type="inferred from homology"/>
<sequence length="324" mass="34134">MEHRERPSIAPDEVLVRVEAVGICGSDVHYYREGRIGGYVVEDPLVLGHESSGVVVAVGSNVKTRRIGERVAVEPGVSCGRCEQCRKGRYNLCPDVIFFATPPVDGALQKYVAIRADFSFLIPDTMTFEQAALTEPLAVALWACRKAGVTVGSKVLVTGSGPIGLLTLQTALAFGAASVTITDVDPVKLELAARFGAALTIDARALAGLPNRLDVDVHIECSGNASAAKDGIGHLDRAGTCVLVGMGGGAPLGITVADIQERELSITGTFRYANCYPDAIQLIASGQVRVEELITARMGLSETESALQHPSLPGALKAIVFPQQ</sequence>
<reference evidence="9 10" key="1">
    <citation type="submission" date="2018-01" db="EMBL/GenBank/DDBJ databases">
        <title>Arthrobacter sp. nov., from glaciers in China.</title>
        <authorList>
            <person name="Liu Q."/>
            <person name="Xin Y.-H."/>
        </authorList>
    </citation>
    <scope>NUCLEOTIDE SEQUENCE [LARGE SCALE GENOMIC DNA]</scope>
    <source>
        <strain evidence="9 10">HLT2-12-2</strain>
    </source>
</reference>
<keyword evidence="4 6" id="KW-0862">Zinc</keyword>
<dbReference type="PROSITE" id="PS00059">
    <property type="entry name" value="ADH_ZINC"/>
    <property type="match status" value="1"/>
</dbReference>
<comment type="cofactor">
    <cofactor evidence="1 6">
        <name>Zn(2+)</name>
        <dbReference type="ChEBI" id="CHEBI:29105"/>
    </cofactor>
</comment>
<evidence type="ECO:0000313" key="9">
    <source>
        <dbReference type="EMBL" id="POH73118.1"/>
    </source>
</evidence>
<evidence type="ECO:0000256" key="6">
    <source>
        <dbReference type="RuleBase" id="RU361277"/>
    </source>
</evidence>
<evidence type="ECO:0000259" key="8">
    <source>
        <dbReference type="Pfam" id="PF08240"/>
    </source>
</evidence>